<dbReference type="RefSeq" id="XP_043008188.1">
    <property type="nucleotide sequence ID" value="XM_043152905.1"/>
</dbReference>
<reference evidence="2" key="1">
    <citation type="journal article" date="2021" name="Genome Biol. Evol.">
        <title>The assembled and annotated genome of the fairy-ring fungus Marasmius oreades.</title>
        <authorList>
            <person name="Hiltunen M."/>
            <person name="Ament-Velasquez S.L."/>
            <person name="Johannesson H."/>
        </authorList>
    </citation>
    <scope>NUCLEOTIDE SEQUENCE</scope>
    <source>
        <strain evidence="2">03SP1</strain>
    </source>
</reference>
<dbReference type="GO" id="GO:0003959">
    <property type="term" value="F:NADPH dehydrogenase activity"/>
    <property type="evidence" value="ECO:0007669"/>
    <property type="project" value="TreeGrafter"/>
</dbReference>
<dbReference type="InterPro" id="IPR013785">
    <property type="entry name" value="Aldolase_TIM"/>
</dbReference>
<dbReference type="Proteomes" id="UP001049176">
    <property type="component" value="Chromosome 5"/>
</dbReference>
<dbReference type="KEGG" id="more:E1B28_008119"/>
<evidence type="ECO:0000313" key="2">
    <source>
        <dbReference type="EMBL" id="KAG7091718.1"/>
    </source>
</evidence>
<dbReference type="PANTHER" id="PTHR22893">
    <property type="entry name" value="NADH OXIDOREDUCTASE-RELATED"/>
    <property type="match status" value="1"/>
</dbReference>
<comment type="caution">
    <text evidence="2">The sequence shown here is derived from an EMBL/GenBank/DDBJ whole genome shotgun (WGS) entry which is preliminary data.</text>
</comment>
<dbReference type="SUPFAM" id="SSF51395">
    <property type="entry name" value="FMN-linked oxidoreductases"/>
    <property type="match status" value="1"/>
</dbReference>
<name>A0A9P7RYC3_9AGAR</name>
<organism evidence="2 3">
    <name type="scientific">Marasmius oreades</name>
    <name type="common">fairy-ring Marasmius</name>
    <dbReference type="NCBI Taxonomy" id="181124"/>
    <lineage>
        <taxon>Eukaryota</taxon>
        <taxon>Fungi</taxon>
        <taxon>Dikarya</taxon>
        <taxon>Basidiomycota</taxon>
        <taxon>Agaricomycotina</taxon>
        <taxon>Agaricomycetes</taxon>
        <taxon>Agaricomycetidae</taxon>
        <taxon>Agaricales</taxon>
        <taxon>Marasmiineae</taxon>
        <taxon>Marasmiaceae</taxon>
        <taxon>Marasmius</taxon>
    </lineage>
</organism>
<dbReference type="Pfam" id="PF00724">
    <property type="entry name" value="Oxidored_FMN"/>
    <property type="match status" value="1"/>
</dbReference>
<dbReference type="InterPro" id="IPR045247">
    <property type="entry name" value="Oye-like"/>
</dbReference>
<proteinExistence type="predicted"/>
<sequence>MPQATKLALFQPVQVGRLNLHHRVVLCPLTRFRASQTNVPILPVVKEYYTQRGSRAGTLLITEATFIAEKAGGYANVPGIWSDEQIAAWKEIVSSVHAANSFIYLQLWALGRAAITSHLKSLNEAYDVTSSSDIPLSSRKSEKPRPLTIEEIHEYADLYAQAASNAVLKAGFDGVEMAGQ</sequence>
<dbReference type="OrthoDB" id="276546at2759"/>
<evidence type="ECO:0000313" key="3">
    <source>
        <dbReference type="Proteomes" id="UP001049176"/>
    </source>
</evidence>
<feature type="domain" description="NADH:flavin oxidoreductase/NADH oxidase N-terminal" evidence="1">
    <location>
        <begin position="9"/>
        <end position="178"/>
    </location>
</feature>
<gene>
    <name evidence="2" type="ORF">E1B28_008119</name>
</gene>
<evidence type="ECO:0000259" key="1">
    <source>
        <dbReference type="Pfam" id="PF00724"/>
    </source>
</evidence>
<dbReference type="PANTHER" id="PTHR22893:SF91">
    <property type="entry name" value="NADPH DEHYDROGENASE 2-RELATED"/>
    <property type="match status" value="1"/>
</dbReference>
<dbReference type="InterPro" id="IPR001155">
    <property type="entry name" value="OxRdtase_FMN_N"/>
</dbReference>
<protein>
    <recommendedName>
        <fullName evidence="1">NADH:flavin oxidoreductase/NADH oxidase N-terminal domain-containing protein</fullName>
    </recommendedName>
</protein>
<dbReference type="GeneID" id="66077195"/>
<dbReference type="EMBL" id="CM032185">
    <property type="protein sequence ID" value="KAG7091718.1"/>
    <property type="molecule type" value="Genomic_DNA"/>
</dbReference>
<dbReference type="GO" id="GO:0010181">
    <property type="term" value="F:FMN binding"/>
    <property type="evidence" value="ECO:0007669"/>
    <property type="project" value="InterPro"/>
</dbReference>
<dbReference type="Gene3D" id="3.20.20.70">
    <property type="entry name" value="Aldolase class I"/>
    <property type="match status" value="1"/>
</dbReference>
<dbReference type="AlphaFoldDB" id="A0A9P7RYC3"/>
<keyword evidence="3" id="KW-1185">Reference proteome</keyword>
<accession>A0A9P7RYC3</accession>